<dbReference type="PANTHER" id="PTHR19282">
    <property type="entry name" value="TETRASPANIN"/>
    <property type="match status" value="1"/>
</dbReference>
<dbReference type="OrthoDB" id="6628431at2759"/>
<evidence type="ECO:0000256" key="3">
    <source>
        <dbReference type="ARBA" id="ARBA00022989"/>
    </source>
</evidence>
<dbReference type="EMBL" id="QKKF02020956">
    <property type="protein sequence ID" value="RZF38982.1"/>
    <property type="molecule type" value="Genomic_DNA"/>
</dbReference>
<dbReference type="SMR" id="A0A482X071"/>
<evidence type="ECO:0000256" key="4">
    <source>
        <dbReference type="ARBA" id="ARBA00023136"/>
    </source>
</evidence>
<dbReference type="AlphaFoldDB" id="A0A482X071"/>
<comment type="caution">
    <text evidence="6">The sequence shown here is derived from an EMBL/GenBank/DDBJ whole genome shotgun (WGS) entry which is preliminary data.</text>
</comment>
<gene>
    <name evidence="6" type="ORF">LSTR_LSTR003725</name>
</gene>
<keyword evidence="2 5" id="KW-0812">Transmembrane</keyword>
<dbReference type="InterPro" id="IPR008952">
    <property type="entry name" value="Tetraspanin_EC2_sf"/>
</dbReference>
<keyword evidence="7" id="KW-1185">Reference proteome</keyword>
<dbReference type="STRING" id="195883.A0A482X071"/>
<organism evidence="6 7">
    <name type="scientific">Laodelphax striatellus</name>
    <name type="common">Small brown planthopper</name>
    <name type="synonym">Delphax striatella</name>
    <dbReference type="NCBI Taxonomy" id="195883"/>
    <lineage>
        <taxon>Eukaryota</taxon>
        <taxon>Metazoa</taxon>
        <taxon>Ecdysozoa</taxon>
        <taxon>Arthropoda</taxon>
        <taxon>Hexapoda</taxon>
        <taxon>Insecta</taxon>
        <taxon>Pterygota</taxon>
        <taxon>Neoptera</taxon>
        <taxon>Paraneoptera</taxon>
        <taxon>Hemiptera</taxon>
        <taxon>Auchenorrhyncha</taxon>
        <taxon>Fulgoroidea</taxon>
        <taxon>Delphacidae</taxon>
        <taxon>Criomorphinae</taxon>
        <taxon>Laodelphax</taxon>
    </lineage>
</organism>
<sequence>MSDSKISGCFKCCSKSKAQRKSSLPDILDEKIAKRVKSLLNGMALKTSRTQKIANCFNVCALYFCHIIWGILNIVMLFCGLSITALSGYLYYSMATLKISGSNFDFPLPIATFVFGSLIIILAVFGFACTGRPHCLVLYSSCLIIIMLLEILLAIHIYVNYAEEHASIRYQEIFKKVFKDSIDRYSDDKESWKFVDMVQRDFGCCGVNSSADWYTTPLRMVPDSCCEFDCTLSKDSVYPKGCPEKLESAIRDKEEKCFALTTLAMPLAIVYTALAIPINGYLF</sequence>
<dbReference type="InParanoid" id="A0A482X071"/>
<evidence type="ECO:0000313" key="7">
    <source>
        <dbReference type="Proteomes" id="UP000291343"/>
    </source>
</evidence>
<feature type="transmembrane region" description="Helical" evidence="5">
    <location>
        <begin position="257"/>
        <end position="278"/>
    </location>
</feature>
<dbReference type="InterPro" id="IPR018499">
    <property type="entry name" value="Tetraspanin/Peripherin"/>
</dbReference>
<evidence type="ECO:0000313" key="6">
    <source>
        <dbReference type="EMBL" id="RZF38982.1"/>
    </source>
</evidence>
<reference evidence="6 7" key="1">
    <citation type="journal article" date="2017" name="Gigascience">
        <title>Genome sequence of the small brown planthopper, Laodelphax striatellus.</title>
        <authorList>
            <person name="Zhu J."/>
            <person name="Jiang F."/>
            <person name="Wang X."/>
            <person name="Yang P."/>
            <person name="Bao Y."/>
            <person name="Zhao W."/>
            <person name="Wang W."/>
            <person name="Lu H."/>
            <person name="Wang Q."/>
            <person name="Cui N."/>
            <person name="Li J."/>
            <person name="Chen X."/>
            <person name="Luo L."/>
            <person name="Yu J."/>
            <person name="Kang L."/>
            <person name="Cui F."/>
        </authorList>
    </citation>
    <scope>NUCLEOTIDE SEQUENCE [LARGE SCALE GENOMIC DNA]</scope>
    <source>
        <strain evidence="6">Lst14</strain>
    </source>
</reference>
<feature type="transmembrane region" description="Helical" evidence="5">
    <location>
        <begin position="104"/>
        <end position="125"/>
    </location>
</feature>
<proteinExistence type="predicted"/>
<dbReference type="GO" id="GO:0005886">
    <property type="term" value="C:plasma membrane"/>
    <property type="evidence" value="ECO:0007669"/>
    <property type="project" value="TreeGrafter"/>
</dbReference>
<evidence type="ECO:0008006" key="8">
    <source>
        <dbReference type="Google" id="ProtNLM"/>
    </source>
</evidence>
<dbReference type="Gene3D" id="1.10.1450.10">
    <property type="entry name" value="Tetraspanin"/>
    <property type="match status" value="1"/>
</dbReference>
<keyword evidence="4 5" id="KW-0472">Membrane</keyword>
<comment type="subcellular location">
    <subcellularLocation>
        <location evidence="1">Membrane</location>
        <topology evidence="1">Multi-pass membrane protein</topology>
    </subcellularLocation>
</comment>
<feature type="transmembrane region" description="Helical" evidence="5">
    <location>
        <begin position="67"/>
        <end position="92"/>
    </location>
</feature>
<name>A0A482X071_LAOST</name>
<evidence type="ECO:0000256" key="5">
    <source>
        <dbReference type="SAM" id="Phobius"/>
    </source>
</evidence>
<dbReference type="PANTHER" id="PTHR19282:SF544">
    <property type="entry name" value="TETRASPANIN"/>
    <property type="match status" value="1"/>
</dbReference>
<feature type="transmembrane region" description="Helical" evidence="5">
    <location>
        <begin position="137"/>
        <end position="159"/>
    </location>
</feature>
<dbReference type="CDD" id="cd03127">
    <property type="entry name" value="tetraspanin_LEL"/>
    <property type="match status" value="1"/>
</dbReference>
<evidence type="ECO:0000256" key="2">
    <source>
        <dbReference type="ARBA" id="ARBA00022692"/>
    </source>
</evidence>
<evidence type="ECO:0000256" key="1">
    <source>
        <dbReference type="ARBA" id="ARBA00004141"/>
    </source>
</evidence>
<dbReference type="Proteomes" id="UP000291343">
    <property type="component" value="Unassembled WGS sequence"/>
</dbReference>
<dbReference type="SUPFAM" id="SSF48652">
    <property type="entry name" value="Tetraspanin"/>
    <property type="match status" value="1"/>
</dbReference>
<dbReference type="Pfam" id="PF00335">
    <property type="entry name" value="Tetraspanin"/>
    <property type="match status" value="1"/>
</dbReference>
<accession>A0A482X071</accession>
<keyword evidence="3 5" id="KW-1133">Transmembrane helix</keyword>
<protein>
    <recommendedName>
        <fullName evidence="8">Tetraspanin</fullName>
    </recommendedName>
</protein>